<dbReference type="Pfam" id="PF01569">
    <property type="entry name" value="PAP2"/>
    <property type="match status" value="1"/>
</dbReference>
<evidence type="ECO:0000313" key="8">
    <source>
        <dbReference type="EMBL" id="CCD24716.1"/>
    </source>
</evidence>
<reference evidence="8 9" key="1">
    <citation type="journal article" date="2011" name="Proc. Natl. Acad. Sci. U.S.A.">
        <title>Evolutionary erosion of yeast sex chromosomes by mating-type switching accidents.</title>
        <authorList>
            <person name="Gordon J.L."/>
            <person name="Armisen D."/>
            <person name="Proux-Wera E."/>
            <person name="Oheigeartaigh S.S."/>
            <person name="Byrne K.P."/>
            <person name="Wolfe K.H."/>
        </authorList>
    </citation>
    <scope>NUCLEOTIDE SEQUENCE [LARGE SCALE GENOMIC DNA]</scope>
    <source>
        <strain evidence="9">ATCC 10597 / BCRC 20456 / CBS 421 / NBRC 0211 / NRRL Y-12639</strain>
    </source>
</reference>
<dbReference type="UniPathway" id="UPA00378"/>
<evidence type="ECO:0000256" key="1">
    <source>
        <dbReference type="ARBA" id="ARBA00004141"/>
    </source>
</evidence>
<feature type="domain" description="Phosphatidic acid phosphatase type 2/haloperoxidase" evidence="7">
    <location>
        <begin position="58"/>
        <end position="179"/>
    </location>
</feature>
<sequence length="236" mass="27537">MDNTTAYANENIIPFDDTYILYDPNDPISFLSAYFSLLPILILSFYLSWFIITRELEACIMAAGQLSNEIFNNIIKNIIKQTRPYHNYFGESFQQNTLRSGYGMPSAHSQFMGFLTLYLSLRYIYNWNNLSAFWKFLGISFITILGGCVCFSRLYLKYHSFNQVLVGWTLGTLTGSSYYLLVGIIREIGIIDWVLTWPIMKWLYVKDSWNLAPSTLKEDYQIYLQKKSGKYTKKTE</sequence>
<dbReference type="InterPro" id="IPR036938">
    <property type="entry name" value="PAP2/HPO_sf"/>
</dbReference>
<feature type="transmembrane region" description="Helical" evidence="6">
    <location>
        <begin position="31"/>
        <end position="52"/>
    </location>
</feature>
<dbReference type="HOGENOM" id="CLU_074922_0_1_1"/>
<dbReference type="GO" id="GO:0042392">
    <property type="term" value="F:sphingosine-1-phosphate phosphatase activity"/>
    <property type="evidence" value="ECO:0007669"/>
    <property type="project" value="TreeGrafter"/>
</dbReference>
<dbReference type="GO" id="GO:0006487">
    <property type="term" value="P:protein N-linked glycosylation"/>
    <property type="evidence" value="ECO:0007669"/>
    <property type="project" value="EnsemblFungi"/>
</dbReference>
<comment type="subcellular location">
    <subcellularLocation>
        <location evidence="1">Membrane</location>
        <topology evidence="1">Multi-pass membrane protein</topology>
    </subcellularLocation>
</comment>
<keyword evidence="2 6" id="KW-0812">Transmembrane</keyword>
<gene>
    <name evidence="8" type="primary">NDAI0D04020</name>
    <name evidence="8" type="ordered locus">NDAI_0D04020</name>
</gene>
<dbReference type="PANTHER" id="PTHR14969:SF59">
    <property type="entry name" value="DOLICHYLDIPHOSPHATASE"/>
    <property type="match status" value="1"/>
</dbReference>
<proteinExistence type="predicted"/>
<keyword evidence="9" id="KW-1185">Reference proteome</keyword>
<dbReference type="eggNOG" id="KOG3146">
    <property type="taxonomic scope" value="Eukaryota"/>
</dbReference>
<dbReference type="Proteomes" id="UP000000689">
    <property type="component" value="Chromosome 4"/>
</dbReference>
<dbReference type="CDD" id="cd03382">
    <property type="entry name" value="PAP2_dolichyldiphosphatase"/>
    <property type="match status" value="1"/>
</dbReference>
<evidence type="ECO:0000256" key="5">
    <source>
        <dbReference type="ARBA" id="ARBA00023136"/>
    </source>
</evidence>
<protein>
    <recommendedName>
        <fullName evidence="7">Phosphatidic acid phosphatase type 2/haloperoxidase domain-containing protein</fullName>
    </recommendedName>
</protein>
<evidence type="ECO:0000259" key="7">
    <source>
        <dbReference type="SMART" id="SM00014"/>
    </source>
</evidence>
<evidence type="ECO:0000256" key="2">
    <source>
        <dbReference type="ARBA" id="ARBA00022692"/>
    </source>
</evidence>
<dbReference type="AlphaFoldDB" id="G0WAA5"/>
<dbReference type="InterPro" id="IPR000326">
    <property type="entry name" value="PAP2/HPO"/>
</dbReference>
<keyword evidence="5 6" id="KW-0472">Membrane</keyword>
<evidence type="ECO:0000256" key="4">
    <source>
        <dbReference type="ARBA" id="ARBA00022989"/>
    </source>
</evidence>
<dbReference type="GO" id="GO:0005789">
    <property type="term" value="C:endoplasmic reticulum membrane"/>
    <property type="evidence" value="ECO:0007669"/>
    <property type="project" value="EnsemblFungi"/>
</dbReference>
<dbReference type="PANTHER" id="PTHR14969">
    <property type="entry name" value="SPHINGOSINE-1-PHOSPHATE PHOSPHOHYDROLASE"/>
    <property type="match status" value="1"/>
</dbReference>
<dbReference type="OMA" id="VYATLIW"/>
<dbReference type="SMART" id="SM00014">
    <property type="entry name" value="acidPPc"/>
    <property type="match status" value="1"/>
</dbReference>
<dbReference type="GO" id="GO:0008610">
    <property type="term" value="P:lipid biosynthetic process"/>
    <property type="evidence" value="ECO:0007669"/>
    <property type="project" value="EnsemblFungi"/>
</dbReference>
<dbReference type="OrthoDB" id="302705at2759"/>
<evidence type="ECO:0000256" key="6">
    <source>
        <dbReference type="SAM" id="Phobius"/>
    </source>
</evidence>
<dbReference type="GeneID" id="11495016"/>
<dbReference type="STRING" id="1071378.G0WAA5"/>
<keyword evidence="4 6" id="KW-1133">Transmembrane helix</keyword>
<evidence type="ECO:0000256" key="3">
    <source>
        <dbReference type="ARBA" id="ARBA00022801"/>
    </source>
</evidence>
<feature type="transmembrane region" description="Helical" evidence="6">
    <location>
        <begin position="132"/>
        <end position="156"/>
    </location>
</feature>
<dbReference type="RefSeq" id="XP_003669959.1">
    <property type="nucleotide sequence ID" value="XM_003669911.1"/>
</dbReference>
<dbReference type="GO" id="GO:0047874">
    <property type="term" value="F:dolichyldiphosphatase activity"/>
    <property type="evidence" value="ECO:0007669"/>
    <property type="project" value="EnsemblFungi"/>
</dbReference>
<name>G0WAA5_NAUDC</name>
<dbReference type="InterPro" id="IPR039667">
    <property type="entry name" value="Dolichyldiphosphatase_PAP2"/>
</dbReference>
<organism evidence="8 9">
    <name type="scientific">Naumovozyma dairenensis (strain ATCC 10597 / BCRC 20456 / CBS 421 / NBRC 0211 / NRRL Y-12639)</name>
    <name type="common">Saccharomyces dairenensis</name>
    <dbReference type="NCBI Taxonomy" id="1071378"/>
    <lineage>
        <taxon>Eukaryota</taxon>
        <taxon>Fungi</taxon>
        <taxon>Dikarya</taxon>
        <taxon>Ascomycota</taxon>
        <taxon>Saccharomycotina</taxon>
        <taxon>Saccharomycetes</taxon>
        <taxon>Saccharomycetales</taxon>
        <taxon>Saccharomycetaceae</taxon>
        <taxon>Naumovozyma</taxon>
    </lineage>
</organism>
<dbReference type="SUPFAM" id="SSF48317">
    <property type="entry name" value="Acid phosphatase/Vanadium-dependent haloperoxidase"/>
    <property type="match status" value="1"/>
</dbReference>
<evidence type="ECO:0000313" key="9">
    <source>
        <dbReference type="Proteomes" id="UP000000689"/>
    </source>
</evidence>
<dbReference type="Gene3D" id="1.20.144.10">
    <property type="entry name" value="Phosphatidic acid phosphatase type 2/haloperoxidase"/>
    <property type="match status" value="1"/>
</dbReference>
<keyword evidence="3" id="KW-0378">Hydrolase</keyword>
<dbReference type="KEGG" id="ndi:NDAI_0D04020"/>
<dbReference type="EMBL" id="HE580270">
    <property type="protein sequence ID" value="CCD24716.1"/>
    <property type="molecule type" value="Genomic_DNA"/>
</dbReference>
<accession>G0WAA5</accession>